<protein>
    <submittedName>
        <fullName evidence="1">Uncharacterized protein</fullName>
    </submittedName>
</protein>
<sequence length="92" mass="10286">MLDGSIVDEGNRLVIELASVYVACDDCGHSRTLYLSNLRRAAELGVQNYRDLCRKIRCGECPPAPPRARNLTIRPTWRCDDPDQGLALNTIL</sequence>
<organism evidence="1 2">
    <name type="scientific">Falsochrobactrum shanghaiense</name>
    <dbReference type="NCBI Taxonomy" id="2201899"/>
    <lineage>
        <taxon>Bacteria</taxon>
        <taxon>Pseudomonadati</taxon>
        <taxon>Pseudomonadota</taxon>
        <taxon>Alphaproteobacteria</taxon>
        <taxon>Hyphomicrobiales</taxon>
        <taxon>Brucellaceae</taxon>
        <taxon>Falsochrobactrum</taxon>
    </lineage>
</organism>
<gene>
    <name evidence="1" type="ORF">DKP76_11620</name>
</gene>
<keyword evidence="2" id="KW-1185">Reference proteome</keyword>
<dbReference type="EMBL" id="QGDB01000004">
    <property type="protein sequence ID" value="PWL17420.1"/>
    <property type="molecule type" value="Genomic_DNA"/>
</dbReference>
<dbReference type="AlphaFoldDB" id="A0A316JQB2"/>
<reference evidence="1 2" key="1">
    <citation type="submission" date="2018-05" db="EMBL/GenBank/DDBJ databases">
        <title>Comparative genomic sequence analysis between strain HN4 and CCM 8460T (Falsochrobactrum ovis) will provide more evidence to prove that HN4 is a new species of Falsochrobactrum.</title>
        <authorList>
            <person name="Lyu W."/>
            <person name="Sun L."/>
            <person name="Yao L."/>
        </authorList>
    </citation>
    <scope>NUCLEOTIDE SEQUENCE [LARGE SCALE GENOMIC DNA]</scope>
    <source>
        <strain evidence="1 2">HN4</strain>
    </source>
</reference>
<name>A0A316JQB2_9HYPH</name>
<dbReference type="Proteomes" id="UP000245865">
    <property type="component" value="Unassembled WGS sequence"/>
</dbReference>
<evidence type="ECO:0000313" key="1">
    <source>
        <dbReference type="EMBL" id="PWL17420.1"/>
    </source>
</evidence>
<proteinExistence type="predicted"/>
<evidence type="ECO:0000313" key="2">
    <source>
        <dbReference type="Proteomes" id="UP000245865"/>
    </source>
</evidence>
<comment type="caution">
    <text evidence="1">The sequence shown here is derived from an EMBL/GenBank/DDBJ whole genome shotgun (WGS) entry which is preliminary data.</text>
</comment>
<accession>A0A316JQB2</accession>